<dbReference type="InterPro" id="IPR004953">
    <property type="entry name" value="EB1_C"/>
</dbReference>
<evidence type="ECO:0000256" key="11">
    <source>
        <dbReference type="SAM" id="MobiDB-lite"/>
    </source>
</evidence>
<evidence type="ECO:0000256" key="6">
    <source>
        <dbReference type="ARBA" id="ARBA00022776"/>
    </source>
</evidence>
<comment type="subcellular location">
    <subcellularLocation>
        <location evidence="1">Cytoplasm</location>
        <location evidence="1">Cytoskeleton</location>
    </subcellularLocation>
</comment>
<dbReference type="GO" id="GO:0007064">
    <property type="term" value="P:mitotic sister chromatid cohesion"/>
    <property type="evidence" value="ECO:0007669"/>
    <property type="project" value="EnsemblFungi"/>
</dbReference>
<keyword evidence="15" id="KW-1185">Reference proteome</keyword>
<evidence type="ECO:0000256" key="5">
    <source>
        <dbReference type="ARBA" id="ARBA00022701"/>
    </source>
</evidence>
<evidence type="ECO:0000259" key="13">
    <source>
        <dbReference type="PROSITE" id="PS51230"/>
    </source>
</evidence>
<comment type="similarity">
    <text evidence="2">Belongs to the MAPRE family.</text>
</comment>
<evidence type="ECO:0000256" key="3">
    <source>
        <dbReference type="ARBA" id="ARBA00022490"/>
    </source>
</evidence>
<dbReference type="Pfam" id="PF03271">
    <property type="entry name" value="EB1"/>
    <property type="match status" value="1"/>
</dbReference>
<dbReference type="eggNOG" id="KOG3000">
    <property type="taxonomic scope" value="Eukaryota"/>
</dbReference>
<dbReference type="RefSeq" id="XP_022466971.1">
    <property type="nucleotide sequence ID" value="XM_022610701.1"/>
</dbReference>
<sequence>MSGLGESRSELLAWVNDLLQLSVHKVEECGSGAVYCQIMDSIYLDVPMHRVKFDASAEYEYYTNYKILQSCFARHQIEKIVYVEKMVRCRFQDNLEFLQWVKRYWTQHKDGTPYDPVARRKYRSVSGGGGGVPVGSTGNSTSSLNVAKRKPTVAPGGTSSFAGTATRSSSNYNGPGFTRRISNEQVVALQTELAQSKNEVEILTRDMDQYRETTSILEREREFYFGKLRDIEILVQSTQDLINEGLYRNETAELNKFLNKVQTILYATEETLSSDDNLPISNTEDAAADTRFAGNNNLADPQDQKVLVNNNITDPSPSTNLIIDEETF</sequence>
<dbReference type="GO" id="GO:0035371">
    <property type="term" value="C:microtubule plus-end"/>
    <property type="evidence" value="ECO:0007669"/>
    <property type="project" value="EnsemblFungi"/>
</dbReference>
<feature type="region of interest" description="Disordered" evidence="11">
    <location>
        <begin position="149"/>
        <end position="173"/>
    </location>
</feature>
<evidence type="ECO:0000259" key="12">
    <source>
        <dbReference type="PROSITE" id="PS50021"/>
    </source>
</evidence>
<evidence type="ECO:0008006" key="16">
    <source>
        <dbReference type="Google" id="ProtNLM"/>
    </source>
</evidence>
<keyword evidence="6" id="KW-0498">Mitosis</keyword>
<name>J7SB43_HUIN7</name>
<dbReference type="EMBL" id="HE978325">
    <property type="protein sequence ID" value="CCK72726.1"/>
    <property type="molecule type" value="Genomic_DNA"/>
</dbReference>
<reference evidence="15" key="2">
    <citation type="submission" date="2012-08" db="EMBL/GenBank/DDBJ databases">
        <title>Genome sequence of Kazachstania naganishii.</title>
        <authorList>
            <person name="Gordon J.L."/>
            <person name="Armisen D."/>
            <person name="Proux-Wera E."/>
            <person name="OhEigeartaigh S.S."/>
            <person name="Byrne K.P."/>
            <person name="Wolfe K.H."/>
        </authorList>
    </citation>
    <scope>NUCLEOTIDE SEQUENCE [LARGE SCALE GENOMIC DNA]</scope>
    <source>
        <strain evidence="15">ATCC MYA-139 / BCRC 22969 / CBS 8797 / CCRC 22969 / KCTC 17520 / NBRC 10181 / NCYC 3082</strain>
    </source>
</reference>
<dbReference type="InterPro" id="IPR036872">
    <property type="entry name" value="CH_dom_sf"/>
</dbReference>
<dbReference type="GO" id="GO:0072686">
    <property type="term" value="C:mitotic spindle"/>
    <property type="evidence" value="ECO:0007669"/>
    <property type="project" value="EnsemblFungi"/>
</dbReference>
<keyword evidence="4" id="KW-0132">Cell division</keyword>
<dbReference type="KEGG" id="kng:KNAG_0L01050"/>
<dbReference type="Proteomes" id="UP000006310">
    <property type="component" value="Chromosome 12"/>
</dbReference>
<dbReference type="SUPFAM" id="SSF47576">
    <property type="entry name" value="Calponin-homology domain, CH-domain"/>
    <property type="match status" value="1"/>
</dbReference>
<evidence type="ECO:0000313" key="14">
    <source>
        <dbReference type="EMBL" id="CCK72726.1"/>
    </source>
</evidence>
<dbReference type="STRING" id="1071383.J7SB43"/>
<protein>
    <recommendedName>
        <fullName evidence="16">Calponin-homology (CH) domain-containing protein</fullName>
    </recommendedName>
</protein>
<dbReference type="HOGENOM" id="CLU_041744_2_0_1"/>
<dbReference type="GO" id="GO:0007026">
    <property type="term" value="P:negative regulation of microtubule depolymerization"/>
    <property type="evidence" value="ECO:0007669"/>
    <property type="project" value="EnsemblFungi"/>
</dbReference>
<dbReference type="GO" id="GO:0007019">
    <property type="term" value="P:microtubule depolymerization"/>
    <property type="evidence" value="ECO:0007669"/>
    <property type="project" value="EnsemblFungi"/>
</dbReference>
<dbReference type="PROSITE" id="PS50021">
    <property type="entry name" value="CH"/>
    <property type="match status" value="1"/>
</dbReference>
<keyword evidence="8" id="KW-0131">Cell cycle</keyword>
<evidence type="ECO:0000256" key="9">
    <source>
        <dbReference type="PROSITE-ProRule" id="PRU00576"/>
    </source>
</evidence>
<dbReference type="GO" id="GO:0030543">
    <property type="term" value="P:2-micrometer plasmid partitioning"/>
    <property type="evidence" value="ECO:0007669"/>
    <property type="project" value="EnsemblFungi"/>
</dbReference>
<dbReference type="Pfam" id="PF00307">
    <property type="entry name" value="CH"/>
    <property type="match status" value="1"/>
</dbReference>
<keyword evidence="7" id="KW-0206">Cytoskeleton</keyword>
<dbReference type="AlphaFoldDB" id="J7SB43"/>
<dbReference type="GO" id="GO:1904825">
    <property type="term" value="P:protein localization to microtubule plus-end"/>
    <property type="evidence" value="ECO:0007669"/>
    <property type="project" value="EnsemblFungi"/>
</dbReference>
<accession>J7SB43</accession>
<feature type="domain" description="EB1 C-terminal" evidence="13">
    <location>
        <begin position="192"/>
        <end position="274"/>
    </location>
</feature>
<evidence type="ECO:0000256" key="1">
    <source>
        <dbReference type="ARBA" id="ARBA00004245"/>
    </source>
</evidence>
<dbReference type="PROSITE" id="PS51230">
    <property type="entry name" value="EB1_C"/>
    <property type="match status" value="1"/>
</dbReference>
<evidence type="ECO:0000256" key="2">
    <source>
        <dbReference type="ARBA" id="ARBA00010729"/>
    </source>
</evidence>
<dbReference type="GeneID" id="34528500"/>
<evidence type="ECO:0000256" key="4">
    <source>
        <dbReference type="ARBA" id="ARBA00022618"/>
    </source>
</evidence>
<keyword evidence="3" id="KW-0963">Cytoplasm</keyword>
<dbReference type="GO" id="GO:0030473">
    <property type="term" value="P:nuclear migration along microtubule"/>
    <property type="evidence" value="ECO:0007669"/>
    <property type="project" value="EnsemblFungi"/>
</dbReference>
<dbReference type="GO" id="GO:0051233">
    <property type="term" value="C:spindle midzone"/>
    <property type="evidence" value="ECO:0007669"/>
    <property type="project" value="EnsemblFungi"/>
</dbReference>
<keyword evidence="10" id="KW-0175">Coiled coil</keyword>
<evidence type="ECO:0000256" key="10">
    <source>
        <dbReference type="SAM" id="Coils"/>
    </source>
</evidence>
<dbReference type="GO" id="GO:0000922">
    <property type="term" value="C:spindle pole"/>
    <property type="evidence" value="ECO:0007669"/>
    <property type="project" value="EnsemblFungi"/>
</dbReference>
<dbReference type="InterPro" id="IPR027328">
    <property type="entry name" value="MAPRE"/>
</dbReference>
<dbReference type="InterPro" id="IPR001715">
    <property type="entry name" value="CH_dom"/>
</dbReference>
<dbReference type="OMA" id="WIKRFWD"/>
<dbReference type="GO" id="GO:0005881">
    <property type="term" value="C:cytoplasmic microtubule"/>
    <property type="evidence" value="ECO:0007669"/>
    <property type="project" value="EnsemblFungi"/>
</dbReference>
<dbReference type="GO" id="GO:0007020">
    <property type="term" value="P:microtubule nucleation"/>
    <property type="evidence" value="ECO:0007669"/>
    <property type="project" value="EnsemblFungi"/>
</dbReference>
<organism evidence="14 15">
    <name type="scientific">Huiozyma naganishii (strain ATCC MYA-139 / BCRC 22969 / CBS 8797 / KCTC 17520 / NBRC 10181 / NCYC 3082 / Yp74L-3)</name>
    <name type="common">Yeast</name>
    <name type="synonym">Kazachstania naganishii</name>
    <dbReference type="NCBI Taxonomy" id="1071383"/>
    <lineage>
        <taxon>Eukaryota</taxon>
        <taxon>Fungi</taxon>
        <taxon>Dikarya</taxon>
        <taxon>Ascomycota</taxon>
        <taxon>Saccharomycotina</taxon>
        <taxon>Saccharomycetes</taxon>
        <taxon>Saccharomycetales</taxon>
        <taxon>Saccharomycetaceae</taxon>
        <taxon>Huiozyma</taxon>
    </lineage>
</organism>
<keyword evidence="5 9" id="KW-0493">Microtubule</keyword>
<feature type="domain" description="Calponin-homology (CH)" evidence="12">
    <location>
        <begin position="5"/>
        <end position="106"/>
    </location>
</feature>
<evidence type="ECO:0000256" key="8">
    <source>
        <dbReference type="ARBA" id="ARBA00023306"/>
    </source>
</evidence>
<proteinExistence type="inferred from homology"/>
<evidence type="ECO:0000256" key="7">
    <source>
        <dbReference type="ARBA" id="ARBA00023212"/>
    </source>
</evidence>
<dbReference type="Gene3D" id="1.20.5.1430">
    <property type="match status" value="1"/>
</dbReference>
<dbReference type="GO" id="GO:0051301">
    <property type="term" value="P:cell division"/>
    <property type="evidence" value="ECO:0007669"/>
    <property type="project" value="UniProtKB-KW"/>
</dbReference>
<dbReference type="GO" id="GO:0031116">
    <property type="term" value="P:positive regulation of microtubule polymerization"/>
    <property type="evidence" value="ECO:0007669"/>
    <property type="project" value="EnsemblFungi"/>
</dbReference>
<feature type="coiled-coil region" evidence="10">
    <location>
        <begin position="179"/>
        <end position="220"/>
    </location>
</feature>
<evidence type="ECO:0000313" key="15">
    <source>
        <dbReference type="Proteomes" id="UP000006310"/>
    </source>
</evidence>
<reference evidence="14 15" key="1">
    <citation type="journal article" date="2011" name="Proc. Natl. Acad. Sci. U.S.A.">
        <title>Evolutionary erosion of yeast sex chromosomes by mating-type switching accidents.</title>
        <authorList>
            <person name="Gordon J.L."/>
            <person name="Armisen D."/>
            <person name="Proux-Wera E."/>
            <person name="Oheigeartaigh S.S."/>
            <person name="Byrne K.P."/>
            <person name="Wolfe K.H."/>
        </authorList>
    </citation>
    <scope>NUCLEOTIDE SEQUENCE [LARGE SCALE GENOMIC DNA]</scope>
    <source>
        <strain evidence="15">ATCC MYA-139 / BCRC 22969 / CBS 8797 / CCRC 22969 / KCTC 17520 / NBRC 10181 / NCYC 3082</strain>
    </source>
</reference>
<dbReference type="PANTHER" id="PTHR10623">
    <property type="entry name" value="MICROTUBULE-ASSOCIATED PROTEIN RP/EB FAMILY MEMBER"/>
    <property type="match status" value="1"/>
</dbReference>
<dbReference type="FunFam" id="1.10.418.10:FF:000028">
    <property type="entry name" value="RP/EB family microtubule-associated protein"/>
    <property type="match status" value="1"/>
</dbReference>
<dbReference type="GO" id="GO:0051010">
    <property type="term" value="F:microtubule plus-end binding"/>
    <property type="evidence" value="ECO:0007669"/>
    <property type="project" value="EnsemblFungi"/>
</dbReference>
<dbReference type="GO" id="GO:0031578">
    <property type="term" value="P:mitotic spindle orientation checkpoint signaling"/>
    <property type="evidence" value="ECO:0007669"/>
    <property type="project" value="EnsemblFungi"/>
</dbReference>
<gene>
    <name evidence="14" type="primary">KNAG0L01050</name>
    <name evidence="14" type="ordered locus">KNAG_0L01050</name>
</gene>
<dbReference type="SUPFAM" id="SSF140612">
    <property type="entry name" value="EB1 dimerisation domain-like"/>
    <property type="match status" value="1"/>
</dbReference>
<dbReference type="InterPro" id="IPR036133">
    <property type="entry name" value="EB1_C_sf"/>
</dbReference>
<dbReference type="OrthoDB" id="2119228at2759"/>
<dbReference type="Gene3D" id="1.10.418.10">
    <property type="entry name" value="Calponin-like domain"/>
    <property type="match status" value="1"/>
</dbReference>
<feature type="compositionally biased region" description="Polar residues" evidence="11">
    <location>
        <begin position="157"/>
        <end position="173"/>
    </location>
</feature>